<gene>
    <name evidence="5" type="ORF">PV11_00463</name>
</gene>
<evidence type="ECO:0000313" key="6">
    <source>
        <dbReference type="Proteomes" id="UP000053599"/>
    </source>
</evidence>
<reference evidence="5 6" key="1">
    <citation type="submission" date="2015-01" db="EMBL/GenBank/DDBJ databases">
        <title>The Genome Sequence of Exophiala sideris CBS121828.</title>
        <authorList>
            <consortium name="The Broad Institute Genomics Platform"/>
            <person name="Cuomo C."/>
            <person name="de Hoog S."/>
            <person name="Gorbushina A."/>
            <person name="Stielow B."/>
            <person name="Teixiera M."/>
            <person name="Abouelleil A."/>
            <person name="Chapman S.B."/>
            <person name="Priest M."/>
            <person name="Young S.K."/>
            <person name="Wortman J."/>
            <person name="Nusbaum C."/>
            <person name="Birren B."/>
        </authorList>
    </citation>
    <scope>NUCLEOTIDE SEQUENCE [LARGE SCALE GENOMIC DNA]</scope>
    <source>
        <strain evidence="5 6">CBS 121828</strain>
    </source>
</reference>
<dbReference type="OrthoDB" id="3266505at2759"/>
<evidence type="ECO:0000313" key="5">
    <source>
        <dbReference type="EMBL" id="KIV84695.1"/>
    </source>
</evidence>
<name>A0A0D1W7K1_9EURO</name>
<dbReference type="PANTHER" id="PTHR47424:SF6">
    <property type="entry name" value="PROLINE UTILIZATION TRANS-ACTIVATOR"/>
    <property type="match status" value="1"/>
</dbReference>
<keyword evidence="3" id="KW-0539">Nucleus</keyword>
<dbReference type="InterPro" id="IPR051127">
    <property type="entry name" value="Fungal_SecMet_Regulators"/>
</dbReference>
<sequence length="665" mass="72283">MALQVPRGERPITLAEDVDSGKRLHELQRRATVDAISSPSDKDRAPTRSPSRRSKTRQIYPAIDASVTESQALNQGQTFNVQSSISLSEPNNELPISAAEAQPSKVRHPLPFIWNLAHDVRQLLSSDSGDDATLDERSIATYTVSQTTWSHANLSYLPIPPKAHLFHLAQVAHFHLNQTYSFFDYSTLEKQWNRAHLRLVQSQPDIWHVKFLIVAAIGKLFLEKGATIFGPPGIQEFLQCIPAISTILCRVHDAPTTIETLCLMAFYAQSADMHTAAHLYVGQACRLARLYETDRGAEGSANQILWWNICLLDQRLAVTINASPDCRLHEQKFDAAASDETCGASPGFRLQANLAIAHVLTDVSKVIPRYERTTSMNLTFVTAVSQQIATLMKVGRAIRTTEPLCYNDSLATISRSAGTLHLLYCHCAMGASIPFLLHLITPPAAGQVEGNASFSTDAESVLGMVKVGVGAAALTLSILSALREQSLLEVFSFLDSEATFLSALLLVLANIISPGTTDTSFVKVATGILQDMASTGNIPAGALKDELTRICELAAGCSSTHGTPYARLSYRQLTVFKDAVTLNNAILNVIDIPLAAPGWPESTAGAVEPFIPDFPTGGQSTIPSVQQGEPLHHIEASASLFTDDFDAVGDPFDFNMVDLDWLDLI</sequence>
<protein>
    <recommendedName>
        <fullName evidence="7">Transcription factor domain-containing protein</fullName>
    </recommendedName>
</protein>
<evidence type="ECO:0000256" key="4">
    <source>
        <dbReference type="SAM" id="MobiDB-lite"/>
    </source>
</evidence>
<dbReference type="HOGENOM" id="CLU_013660_0_0_1"/>
<evidence type="ECO:0000256" key="1">
    <source>
        <dbReference type="ARBA" id="ARBA00023015"/>
    </source>
</evidence>
<feature type="region of interest" description="Disordered" evidence="4">
    <location>
        <begin position="1"/>
        <end position="59"/>
    </location>
</feature>
<dbReference type="EMBL" id="KN846951">
    <property type="protein sequence ID" value="KIV84695.1"/>
    <property type="molecule type" value="Genomic_DNA"/>
</dbReference>
<dbReference type="PANTHER" id="PTHR47424">
    <property type="entry name" value="REGULATORY PROTEIN GAL4"/>
    <property type="match status" value="1"/>
</dbReference>
<feature type="compositionally biased region" description="Basic and acidic residues" evidence="4">
    <location>
        <begin position="19"/>
        <end position="32"/>
    </location>
</feature>
<dbReference type="Proteomes" id="UP000053599">
    <property type="component" value="Unassembled WGS sequence"/>
</dbReference>
<keyword evidence="1" id="KW-0805">Transcription regulation</keyword>
<proteinExistence type="predicted"/>
<dbReference type="AlphaFoldDB" id="A0A0D1W7K1"/>
<dbReference type="CDD" id="cd12148">
    <property type="entry name" value="fungal_TF_MHR"/>
    <property type="match status" value="1"/>
</dbReference>
<evidence type="ECO:0008006" key="7">
    <source>
        <dbReference type="Google" id="ProtNLM"/>
    </source>
</evidence>
<accession>A0A0D1W7K1</accession>
<evidence type="ECO:0000256" key="3">
    <source>
        <dbReference type="ARBA" id="ARBA00023242"/>
    </source>
</evidence>
<evidence type="ECO:0000256" key="2">
    <source>
        <dbReference type="ARBA" id="ARBA00023163"/>
    </source>
</evidence>
<keyword evidence="2" id="KW-0804">Transcription</keyword>
<organism evidence="5 6">
    <name type="scientific">Exophiala sideris</name>
    <dbReference type="NCBI Taxonomy" id="1016849"/>
    <lineage>
        <taxon>Eukaryota</taxon>
        <taxon>Fungi</taxon>
        <taxon>Dikarya</taxon>
        <taxon>Ascomycota</taxon>
        <taxon>Pezizomycotina</taxon>
        <taxon>Eurotiomycetes</taxon>
        <taxon>Chaetothyriomycetidae</taxon>
        <taxon>Chaetothyriales</taxon>
        <taxon>Herpotrichiellaceae</taxon>
        <taxon>Exophiala</taxon>
    </lineage>
</organism>